<dbReference type="PANTHER" id="PTHR21738">
    <property type="entry name" value="RIBOSOMAL RNA PROCESSING PROTEIN 36 HOMOLOG"/>
    <property type="match status" value="1"/>
</dbReference>
<feature type="region of interest" description="Disordered" evidence="11">
    <location>
        <begin position="1"/>
        <end position="75"/>
    </location>
</feature>
<dbReference type="Proteomes" id="UP000028524">
    <property type="component" value="Unassembled WGS sequence"/>
</dbReference>
<evidence type="ECO:0000256" key="2">
    <source>
        <dbReference type="ARBA" id="ARBA00009418"/>
    </source>
</evidence>
<dbReference type="InParanoid" id="A0A084QAE1"/>
<evidence type="ECO:0000256" key="3">
    <source>
        <dbReference type="ARBA" id="ARBA00011167"/>
    </source>
</evidence>
<feature type="region of interest" description="Disordered" evidence="11">
    <location>
        <begin position="110"/>
        <end position="199"/>
    </location>
</feature>
<evidence type="ECO:0000256" key="4">
    <source>
        <dbReference type="ARBA" id="ARBA00022517"/>
    </source>
</evidence>
<name>A0A084QAE1_STAC4</name>
<evidence type="ECO:0000256" key="10">
    <source>
        <dbReference type="RuleBase" id="RU368027"/>
    </source>
</evidence>
<dbReference type="FunCoup" id="A0A084QAE1">
    <property type="interactions" value="533"/>
</dbReference>
<keyword evidence="6" id="KW-0175">Coiled coil</keyword>
<feature type="compositionally biased region" description="Acidic residues" evidence="11">
    <location>
        <begin position="53"/>
        <end position="66"/>
    </location>
</feature>
<sequence length="333" mass="38161">MAIKRKSTFNRLERRVRPRREDEWEEDADVQGSSSDEEAPEEGGARTLRQNDEESDDDASSEDESEVSLLGPSFDRIQIVLISRQDDVAEAKTEAKLDLSSVSFGALARAQASLPPADRRKNKNPKDDDGAPTTTPAEASFKRKPHVERAPKPPQRTSKHAPQEQTSKRAVSRRREVVADTRPKPRDPRFDAPPPGGAIDAIKARKAYAFLDDYRESEMAELRAQIRKSKNPEHKERLKRELLSMESRKKARAKKDEQDRVLAEHRRQEKELVAQGKKPFYLKKSEQKKRLLTERFAGMSEGQVNKAIERKRKKVAGKEKKELDFLQRPRSRH</sequence>
<comment type="subunit">
    <text evidence="3 10">Associates with 90S and pre-40S pre-ribosomal particles.</text>
</comment>
<dbReference type="HOGENOM" id="CLU_048802_0_0_1"/>
<reference evidence="12 13" key="1">
    <citation type="journal article" date="2014" name="BMC Genomics">
        <title>Comparative genome sequencing reveals chemotype-specific gene clusters in the toxigenic black mold Stachybotrys.</title>
        <authorList>
            <person name="Semeiks J."/>
            <person name="Borek D."/>
            <person name="Otwinowski Z."/>
            <person name="Grishin N.V."/>
        </authorList>
    </citation>
    <scope>NUCLEOTIDE SEQUENCE [LARGE SCALE GENOMIC DNA]</scope>
    <source>
        <strain evidence="12 13">IBT 40285</strain>
    </source>
</reference>
<dbReference type="AlphaFoldDB" id="A0A084QAE1"/>
<dbReference type="STRING" id="1283841.A0A084QAE1"/>
<keyword evidence="13" id="KW-1185">Reference proteome</keyword>
<evidence type="ECO:0000256" key="8">
    <source>
        <dbReference type="ARBA" id="ARBA00023274"/>
    </source>
</evidence>
<dbReference type="InterPro" id="IPR009292">
    <property type="entry name" value="RRP36"/>
</dbReference>
<evidence type="ECO:0000256" key="11">
    <source>
        <dbReference type="SAM" id="MobiDB-lite"/>
    </source>
</evidence>
<evidence type="ECO:0000313" key="13">
    <source>
        <dbReference type="Proteomes" id="UP000028524"/>
    </source>
</evidence>
<feature type="compositionally biased region" description="Basic and acidic residues" evidence="11">
    <location>
        <begin position="316"/>
        <end position="327"/>
    </location>
</feature>
<organism evidence="12 13">
    <name type="scientific">Stachybotrys chlorohalonatus (strain IBT 40285)</name>
    <dbReference type="NCBI Taxonomy" id="1283841"/>
    <lineage>
        <taxon>Eukaryota</taxon>
        <taxon>Fungi</taxon>
        <taxon>Dikarya</taxon>
        <taxon>Ascomycota</taxon>
        <taxon>Pezizomycotina</taxon>
        <taxon>Sordariomycetes</taxon>
        <taxon>Hypocreomycetidae</taxon>
        <taxon>Hypocreales</taxon>
        <taxon>Stachybotryaceae</taxon>
        <taxon>Stachybotrys</taxon>
    </lineage>
</organism>
<feature type="region of interest" description="Disordered" evidence="11">
    <location>
        <begin position="305"/>
        <end position="333"/>
    </location>
</feature>
<keyword evidence="8 10" id="KW-0687">Ribonucleoprotein</keyword>
<evidence type="ECO:0000256" key="7">
    <source>
        <dbReference type="ARBA" id="ARBA00023242"/>
    </source>
</evidence>
<evidence type="ECO:0000256" key="1">
    <source>
        <dbReference type="ARBA" id="ARBA00004604"/>
    </source>
</evidence>
<dbReference type="GO" id="GO:0000462">
    <property type="term" value="P:maturation of SSU-rRNA from tricistronic rRNA transcript (SSU-rRNA, 5.8S rRNA, LSU-rRNA)"/>
    <property type="evidence" value="ECO:0007669"/>
    <property type="project" value="TreeGrafter"/>
</dbReference>
<keyword evidence="5 10" id="KW-0698">rRNA processing</keyword>
<evidence type="ECO:0000256" key="5">
    <source>
        <dbReference type="ARBA" id="ARBA00022552"/>
    </source>
</evidence>
<dbReference type="EMBL" id="KL660879">
    <property type="protein sequence ID" value="KFA60926.1"/>
    <property type="molecule type" value="Genomic_DNA"/>
</dbReference>
<dbReference type="Pfam" id="PF06102">
    <property type="entry name" value="RRP36"/>
    <property type="match status" value="1"/>
</dbReference>
<feature type="compositionally biased region" description="Basic and acidic residues" evidence="11">
    <location>
        <begin position="11"/>
        <end position="22"/>
    </location>
</feature>
<feature type="region of interest" description="Disordered" evidence="11">
    <location>
        <begin position="244"/>
        <end position="264"/>
    </location>
</feature>
<evidence type="ECO:0000256" key="6">
    <source>
        <dbReference type="ARBA" id="ARBA00023054"/>
    </source>
</evidence>
<dbReference type="OrthoDB" id="448446at2759"/>
<dbReference type="GO" id="GO:0005730">
    <property type="term" value="C:nucleolus"/>
    <property type="evidence" value="ECO:0007669"/>
    <property type="project" value="UniProtKB-SubCell"/>
</dbReference>
<feature type="compositionally biased region" description="Acidic residues" evidence="11">
    <location>
        <begin position="23"/>
        <end position="41"/>
    </location>
</feature>
<comment type="similarity">
    <text evidence="2 10">Belongs to the RRP36 family.</text>
</comment>
<dbReference type="OMA" id="ERKEMPW"/>
<evidence type="ECO:0000256" key="9">
    <source>
        <dbReference type="ARBA" id="ARBA00025053"/>
    </source>
</evidence>
<gene>
    <name evidence="12" type="ORF">S40285_05773</name>
</gene>
<protein>
    <recommendedName>
        <fullName evidence="10">rRNA biogenesis protein RRP36</fullName>
    </recommendedName>
</protein>
<dbReference type="PANTHER" id="PTHR21738:SF0">
    <property type="entry name" value="RIBOSOMAL RNA PROCESSING PROTEIN 36 HOMOLOG"/>
    <property type="match status" value="1"/>
</dbReference>
<feature type="compositionally biased region" description="Basic residues" evidence="11">
    <location>
        <begin position="1"/>
        <end position="10"/>
    </location>
</feature>
<comment type="subcellular location">
    <subcellularLocation>
        <location evidence="1 10">Nucleus</location>
        <location evidence="1 10">Nucleolus</location>
    </subcellularLocation>
</comment>
<evidence type="ECO:0000313" key="12">
    <source>
        <dbReference type="EMBL" id="KFA60926.1"/>
    </source>
</evidence>
<keyword evidence="7 10" id="KW-0539">Nucleus</keyword>
<feature type="compositionally biased region" description="Basic and acidic residues" evidence="11">
    <location>
        <begin position="173"/>
        <end position="190"/>
    </location>
</feature>
<accession>A0A084QAE1</accession>
<dbReference type="GO" id="GO:0030686">
    <property type="term" value="C:90S preribosome"/>
    <property type="evidence" value="ECO:0007669"/>
    <property type="project" value="TreeGrafter"/>
</dbReference>
<keyword evidence="4 10" id="KW-0690">Ribosome biogenesis</keyword>
<comment type="function">
    <text evidence="9 10">Component of the 90S pre-ribosome involved in the maturation of rRNAs. Required for early cleavages of the pre-RNAs in the 40S ribosomal subunit maturation pathway.</text>
</comment>
<proteinExistence type="inferred from homology"/>